<keyword evidence="1" id="KW-1133">Transmembrane helix</keyword>
<feature type="transmembrane region" description="Helical" evidence="1">
    <location>
        <begin position="284"/>
        <end position="302"/>
    </location>
</feature>
<proteinExistence type="predicted"/>
<dbReference type="SUPFAM" id="SSF55073">
    <property type="entry name" value="Nucleotide cyclase"/>
    <property type="match status" value="1"/>
</dbReference>
<dbReference type="Proteomes" id="UP000225889">
    <property type="component" value="Unassembled WGS sequence"/>
</dbReference>
<feature type="transmembrane region" description="Helical" evidence="1">
    <location>
        <begin position="251"/>
        <end position="272"/>
    </location>
</feature>
<feature type="transmembrane region" description="Helical" evidence="1">
    <location>
        <begin position="161"/>
        <end position="180"/>
    </location>
</feature>
<dbReference type="PANTHER" id="PTHR45138">
    <property type="entry name" value="REGULATORY COMPONENTS OF SENSORY TRANSDUCTION SYSTEM"/>
    <property type="match status" value="1"/>
</dbReference>
<dbReference type="GO" id="GO:0052621">
    <property type="term" value="F:diguanylate cyclase activity"/>
    <property type="evidence" value="ECO:0007669"/>
    <property type="project" value="TreeGrafter"/>
</dbReference>
<dbReference type="EMBL" id="PDYF01000003">
    <property type="protein sequence ID" value="PHU36494.1"/>
    <property type="molecule type" value="Genomic_DNA"/>
</dbReference>
<dbReference type="NCBIfam" id="TIGR00254">
    <property type="entry name" value="GGDEF"/>
    <property type="match status" value="1"/>
</dbReference>
<organism evidence="3 4">
    <name type="scientific">Pseudobutyrivibrio ruminis</name>
    <dbReference type="NCBI Taxonomy" id="46206"/>
    <lineage>
        <taxon>Bacteria</taxon>
        <taxon>Bacillati</taxon>
        <taxon>Bacillota</taxon>
        <taxon>Clostridia</taxon>
        <taxon>Lachnospirales</taxon>
        <taxon>Lachnospiraceae</taxon>
        <taxon>Pseudobutyrivibrio</taxon>
    </lineage>
</organism>
<evidence type="ECO:0000256" key="1">
    <source>
        <dbReference type="SAM" id="Phobius"/>
    </source>
</evidence>
<feature type="transmembrane region" description="Helical" evidence="1">
    <location>
        <begin position="17"/>
        <end position="37"/>
    </location>
</feature>
<dbReference type="InterPro" id="IPR050469">
    <property type="entry name" value="Diguanylate_Cyclase"/>
</dbReference>
<dbReference type="Gene3D" id="3.30.70.270">
    <property type="match status" value="1"/>
</dbReference>
<evidence type="ECO:0000313" key="3">
    <source>
        <dbReference type="EMBL" id="PHU36494.1"/>
    </source>
</evidence>
<dbReference type="CDD" id="cd01949">
    <property type="entry name" value="GGDEF"/>
    <property type="match status" value="1"/>
</dbReference>
<evidence type="ECO:0000313" key="4">
    <source>
        <dbReference type="Proteomes" id="UP000225889"/>
    </source>
</evidence>
<protein>
    <recommendedName>
        <fullName evidence="2">GGDEF domain-containing protein</fullName>
    </recommendedName>
</protein>
<name>A0A2G3DZR9_9FIRM</name>
<dbReference type="PANTHER" id="PTHR45138:SF9">
    <property type="entry name" value="DIGUANYLATE CYCLASE DGCM-RELATED"/>
    <property type="match status" value="1"/>
</dbReference>
<keyword evidence="1" id="KW-0472">Membrane</keyword>
<keyword evidence="1" id="KW-0812">Transmembrane</keyword>
<feature type="transmembrane region" description="Helical" evidence="1">
    <location>
        <begin position="314"/>
        <end position="335"/>
    </location>
</feature>
<dbReference type="Pfam" id="PF00990">
    <property type="entry name" value="GGDEF"/>
    <property type="match status" value="1"/>
</dbReference>
<accession>A0A2G3DZR9</accession>
<feature type="domain" description="GGDEF" evidence="2">
    <location>
        <begin position="406"/>
        <end position="535"/>
    </location>
</feature>
<sequence length="535" mass="60730">MAKGAKKTCYCDKLNKALIGICLAAVIVCYLFTISQYKTDAFTKDIEPYAVVKLDDGSTEYLFDLRKLDYKYSGFMFYTSHKKVEVYNGGNMIYSFTQTGGIWSSSTGSAYHFVDINERMTNIAVIVTPIYDVVADDEILFQVGSSYNMYNDIMVKSMPRFVASMLILVISISLIVYYHFMKKKLEIGEELLYLGYFALFIGLWTFMETDVITLIFKNKIVEVVVPYLCLMFVIPPFVMFFHCYLKFKNVWIKNAIITMSSVELIVLSFLHFSKIAEYRETLPYVHLMIFIATIYVVVGVVIKMINKNYTRRVEVCVVGLTLFAFGVIFDIVSYYKRIGDSDQLGRYLFLVFLVLLAWDLLKGTYEFIEKGRRAKQLELFALTDSMTGLLNRNAFETYANSNGELEDLVAVVADANGLKECNDTHGHDVGDEYITVVADIFSSTFGKYGDCYRTGGDEFCCIIPSGKDVNIERLKKLFLAKVYTENAEGDYKFDIGVAIGFASYAPSIDNNLRSVVKRADSAMYANKRASKMASS</sequence>
<dbReference type="InterPro" id="IPR000160">
    <property type="entry name" value="GGDEF_dom"/>
</dbReference>
<feature type="transmembrane region" description="Helical" evidence="1">
    <location>
        <begin position="192"/>
        <end position="212"/>
    </location>
</feature>
<dbReference type="AlphaFoldDB" id="A0A2G3DZR9"/>
<dbReference type="RefSeq" id="WP_099391066.1">
    <property type="nucleotide sequence ID" value="NZ_PDYF01000003.1"/>
</dbReference>
<reference evidence="3 4" key="2">
    <citation type="submission" date="2017-10" db="EMBL/GenBank/DDBJ databases">
        <authorList>
            <person name="Banno H."/>
            <person name="Chua N.-H."/>
        </authorList>
    </citation>
    <scope>NUCLEOTIDE SEQUENCE [LARGE SCALE GENOMIC DNA]</scope>
    <source>
        <strain evidence="3 4">JK626</strain>
    </source>
</reference>
<reference evidence="3 4" key="1">
    <citation type="submission" date="2017-10" db="EMBL/GenBank/DDBJ databases">
        <title>Resolving the taxonomy of Roseburia spp., Eubacterium rectale and Agathobacter spp. through phylogenomic analysis.</title>
        <authorList>
            <person name="Sheridan P.O."/>
            <person name="Walker A.W."/>
            <person name="Duncan S.H."/>
            <person name="Scott K.P."/>
            <person name="Toole P.W.O."/>
            <person name="Luis P."/>
            <person name="Flint H.J."/>
        </authorList>
    </citation>
    <scope>NUCLEOTIDE SEQUENCE [LARGE SCALE GENOMIC DNA]</scope>
    <source>
        <strain evidence="3 4">JK626</strain>
    </source>
</reference>
<dbReference type="InterPro" id="IPR029787">
    <property type="entry name" value="Nucleotide_cyclase"/>
</dbReference>
<gene>
    <name evidence="3" type="ORF">CSX01_00640</name>
</gene>
<comment type="caution">
    <text evidence="3">The sequence shown here is derived from an EMBL/GenBank/DDBJ whole genome shotgun (WGS) entry which is preliminary data.</text>
</comment>
<evidence type="ECO:0000259" key="2">
    <source>
        <dbReference type="PROSITE" id="PS50887"/>
    </source>
</evidence>
<dbReference type="PROSITE" id="PS50887">
    <property type="entry name" value="GGDEF"/>
    <property type="match status" value="1"/>
</dbReference>
<feature type="transmembrane region" description="Helical" evidence="1">
    <location>
        <begin position="347"/>
        <end position="365"/>
    </location>
</feature>
<dbReference type="SMART" id="SM00267">
    <property type="entry name" value="GGDEF"/>
    <property type="match status" value="1"/>
</dbReference>
<dbReference type="InterPro" id="IPR043128">
    <property type="entry name" value="Rev_trsase/Diguanyl_cyclase"/>
</dbReference>
<feature type="transmembrane region" description="Helical" evidence="1">
    <location>
        <begin position="224"/>
        <end position="244"/>
    </location>
</feature>